<protein>
    <submittedName>
        <fullName evidence="1">Uncharacterized protein</fullName>
    </submittedName>
</protein>
<accession>A0ABW5AI62</accession>
<comment type="caution">
    <text evidence="1">The sequence shown here is derived from an EMBL/GenBank/DDBJ whole genome shotgun (WGS) entry which is preliminary data.</text>
</comment>
<sequence length="161" mass="17331">MLLAAVAAASALLRGHGDEGPPSDAAMLAHFETHRAGFEELADMPAEDRGLRRFGADWSESPTPEAAGITADRLARYRRLSTQLGIVSVVNLGDRITLVRYAAGLGIGGSGKSHVRGPAVSWAEQTAGDLDAAARAVERRRRGMILERRIDPHWWLQLDPG</sequence>
<evidence type="ECO:0000313" key="2">
    <source>
        <dbReference type="Proteomes" id="UP001597314"/>
    </source>
</evidence>
<evidence type="ECO:0000313" key="1">
    <source>
        <dbReference type="EMBL" id="MFD2182112.1"/>
    </source>
</evidence>
<dbReference type="RefSeq" id="WP_378477296.1">
    <property type="nucleotide sequence ID" value="NZ_JBHUIW010000007.1"/>
</dbReference>
<gene>
    <name evidence="1" type="ORF">ACFSOX_08100</name>
</gene>
<organism evidence="1 2">
    <name type="scientific">Rhodoplanes azumiensis</name>
    <dbReference type="NCBI Taxonomy" id="1897628"/>
    <lineage>
        <taxon>Bacteria</taxon>
        <taxon>Pseudomonadati</taxon>
        <taxon>Pseudomonadota</taxon>
        <taxon>Alphaproteobacteria</taxon>
        <taxon>Hyphomicrobiales</taxon>
        <taxon>Nitrobacteraceae</taxon>
        <taxon>Rhodoplanes</taxon>
    </lineage>
</organism>
<reference evidence="2" key="1">
    <citation type="journal article" date="2019" name="Int. J. Syst. Evol. Microbiol.">
        <title>The Global Catalogue of Microorganisms (GCM) 10K type strain sequencing project: providing services to taxonomists for standard genome sequencing and annotation.</title>
        <authorList>
            <consortium name="The Broad Institute Genomics Platform"/>
            <consortium name="The Broad Institute Genome Sequencing Center for Infectious Disease"/>
            <person name="Wu L."/>
            <person name="Ma J."/>
        </authorList>
    </citation>
    <scope>NUCLEOTIDE SEQUENCE [LARGE SCALE GENOMIC DNA]</scope>
    <source>
        <strain evidence="2">CGMCC 1.6774</strain>
    </source>
</reference>
<dbReference type="EMBL" id="JBHUIW010000007">
    <property type="protein sequence ID" value="MFD2182112.1"/>
    <property type="molecule type" value="Genomic_DNA"/>
</dbReference>
<proteinExistence type="predicted"/>
<name>A0ABW5AI62_9BRAD</name>
<dbReference type="Proteomes" id="UP001597314">
    <property type="component" value="Unassembled WGS sequence"/>
</dbReference>
<keyword evidence="2" id="KW-1185">Reference proteome</keyword>